<dbReference type="GO" id="GO:0003676">
    <property type="term" value="F:nucleic acid binding"/>
    <property type="evidence" value="ECO:0007669"/>
    <property type="project" value="InterPro"/>
</dbReference>
<name>A0A6L2Q8B8_COPFO</name>
<reference evidence="2" key="1">
    <citation type="submission" date="2020-01" db="EMBL/GenBank/DDBJ databases">
        <title>Draft genome sequence of the Termite Coptotermes fromosanus.</title>
        <authorList>
            <person name="Itakura S."/>
            <person name="Yosikawa Y."/>
            <person name="Umezawa K."/>
        </authorList>
    </citation>
    <scope>NUCLEOTIDE SEQUENCE [LARGE SCALE GENOMIC DNA]</scope>
</reference>
<gene>
    <name evidence="1" type="ORF">Cfor_09798</name>
</gene>
<dbReference type="EMBL" id="BLKM01001619">
    <property type="protein sequence ID" value="GFG40210.1"/>
    <property type="molecule type" value="Genomic_DNA"/>
</dbReference>
<dbReference type="OrthoDB" id="7328019at2759"/>
<dbReference type="InParanoid" id="A0A6L2Q8B8"/>
<feature type="non-terminal residue" evidence="1">
    <location>
        <position position="1"/>
    </location>
</feature>
<comment type="caution">
    <text evidence="1">The sequence shown here is derived from an EMBL/GenBank/DDBJ whole genome shotgun (WGS) entry which is preliminary data.</text>
</comment>
<accession>A0A6L2Q8B8</accession>
<dbReference type="AlphaFoldDB" id="A0A6L2Q8B8"/>
<dbReference type="Proteomes" id="UP000502823">
    <property type="component" value="Unassembled WGS sequence"/>
</dbReference>
<dbReference type="Gene3D" id="3.30.420.10">
    <property type="entry name" value="Ribonuclease H-like superfamily/Ribonuclease H"/>
    <property type="match status" value="1"/>
</dbReference>
<evidence type="ECO:0000313" key="2">
    <source>
        <dbReference type="Proteomes" id="UP000502823"/>
    </source>
</evidence>
<keyword evidence="2" id="KW-1185">Reference proteome</keyword>
<dbReference type="InterPro" id="IPR036397">
    <property type="entry name" value="RNaseH_sf"/>
</dbReference>
<protein>
    <submittedName>
        <fullName evidence="1">Uncharacterized protein</fullName>
    </submittedName>
</protein>
<dbReference type="Pfam" id="PF01359">
    <property type="entry name" value="Transposase_1"/>
    <property type="match status" value="1"/>
</dbReference>
<evidence type="ECO:0000313" key="1">
    <source>
        <dbReference type="EMBL" id="GFG40210.1"/>
    </source>
</evidence>
<dbReference type="InterPro" id="IPR001888">
    <property type="entry name" value="Transposase_1"/>
</dbReference>
<proteinExistence type="predicted"/>
<sequence length="87" mass="9545">RVVTAIVFWESKGVLHLDFLAGQKTINAQNSSTLLNEKVKPAIRSKRRMRQDSVCSSLHCRFNDGNSTGTGVVRTASSSVQPRLSSI</sequence>
<organism evidence="1 2">
    <name type="scientific">Coptotermes formosanus</name>
    <name type="common">Formosan subterranean termite</name>
    <dbReference type="NCBI Taxonomy" id="36987"/>
    <lineage>
        <taxon>Eukaryota</taxon>
        <taxon>Metazoa</taxon>
        <taxon>Ecdysozoa</taxon>
        <taxon>Arthropoda</taxon>
        <taxon>Hexapoda</taxon>
        <taxon>Insecta</taxon>
        <taxon>Pterygota</taxon>
        <taxon>Neoptera</taxon>
        <taxon>Polyneoptera</taxon>
        <taxon>Dictyoptera</taxon>
        <taxon>Blattodea</taxon>
        <taxon>Blattoidea</taxon>
        <taxon>Termitoidae</taxon>
        <taxon>Rhinotermitidae</taxon>
        <taxon>Coptotermes</taxon>
    </lineage>
</organism>